<evidence type="ECO:0000313" key="3">
    <source>
        <dbReference type="Proteomes" id="UP000037939"/>
    </source>
</evidence>
<reference evidence="2 3" key="1">
    <citation type="submission" date="2015-07" db="EMBL/GenBank/DDBJ databases">
        <title>Draft genome sequence of the Amantichitinum ursilacus IGB-41, a new chitin-degrading bacterium.</title>
        <authorList>
            <person name="Kirstahler P."/>
            <person name="Guenther M."/>
            <person name="Grumaz C."/>
            <person name="Rupp S."/>
            <person name="Zibek S."/>
            <person name="Sohn K."/>
        </authorList>
    </citation>
    <scope>NUCLEOTIDE SEQUENCE [LARGE SCALE GENOMIC DNA]</scope>
    <source>
        <strain evidence="2 3">IGB-41</strain>
    </source>
</reference>
<accession>A0A0N0XKK2</accession>
<sequence>MSHDSHINNWRTTMNKFATSIAFALVAATAALSAQAAEQSQSVFDRAQRVEQPAWQRAAAADQNYAAQPDSQPGRRVYAFRAVQPSTVTPAVANNRIQRAVSAPQNYAAQINTQPGRVVSN</sequence>
<feature type="signal peptide" evidence="1">
    <location>
        <begin position="1"/>
        <end position="36"/>
    </location>
</feature>
<evidence type="ECO:0008006" key="4">
    <source>
        <dbReference type="Google" id="ProtNLM"/>
    </source>
</evidence>
<keyword evidence="3" id="KW-1185">Reference proteome</keyword>
<feature type="chain" id="PRO_5005863107" description="DUF4148 domain-containing protein" evidence="1">
    <location>
        <begin position="37"/>
        <end position="121"/>
    </location>
</feature>
<dbReference type="AlphaFoldDB" id="A0A0N0XKK2"/>
<evidence type="ECO:0000256" key="1">
    <source>
        <dbReference type="SAM" id="SignalP"/>
    </source>
</evidence>
<dbReference type="EMBL" id="LAQT01000002">
    <property type="protein sequence ID" value="KPC54759.1"/>
    <property type="molecule type" value="Genomic_DNA"/>
</dbReference>
<gene>
    <name evidence="2" type="ORF">WG78_04280</name>
</gene>
<comment type="caution">
    <text evidence="2">The sequence shown here is derived from an EMBL/GenBank/DDBJ whole genome shotgun (WGS) entry which is preliminary data.</text>
</comment>
<evidence type="ECO:0000313" key="2">
    <source>
        <dbReference type="EMBL" id="KPC54759.1"/>
    </source>
</evidence>
<proteinExistence type="predicted"/>
<keyword evidence="1" id="KW-0732">Signal</keyword>
<dbReference type="Proteomes" id="UP000037939">
    <property type="component" value="Unassembled WGS sequence"/>
</dbReference>
<protein>
    <recommendedName>
        <fullName evidence="4">DUF4148 domain-containing protein</fullName>
    </recommendedName>
</protein>
<dbReference type="STRING" id="857265.WG78_04280"/>
<organism evidence="2 3">
    <name type="scientific">Amantichitinum ursilacus</name>
    <dbReference type="NCBI Taxonomy" id="857265"/>
    <lineage>
        <taxon>Bacteria</taxon>
        <taxon>Pseudomonadati</taxon>
        <taxon>Pseudomonadota</taxon>
        <taxon>Betaproteobacteria</taxon>
        <taxon>Neisseriales</taxon>
        <taxon>Chitinibacteraceae</taxon>
        <taxon>Amantichitinum</taxon>
    </lineage>
</organism>
<name>A0A0N0XKK2_9NEIS</name>